<accession>A0ABW9QNY5</accession>
<keyword evidence="2" id="KW-0479">Metal-binding</keyword>
<dbReference type="PANTHER" id="PTHR43288:SF2">
    <property type="entry name" value="RADICAL SAM CORE DOMAIN-CONTAINING PROTEIN"/>
    <property type="match status" value="1"/>
</dbReference>
<evidence type="ECO:0000259" key="5">
    <source>
        <dbReference type="PROSITE" id="PS51918"/>
    </source>
</evidence>
<keyword evidence="3" id="KW-0408">Iron</keyword>
<keyword evidence="1" id="KW-0949">S-adenosyl-L-methionine</keyword>
<reference evidence="6 7" key="1">
    <citation type="submission" date="2019-11" db="EMBL/GenBank/DDBJ databases">
        <title>Acidiferrimicrobium australis gen. nov., sp. nov., an acidophilic and obligately heterotrophic, member of the Actinobacteria that catalyses dissimilatory oxido- reduction of iron isolated from metal-rich acidic water in Chile.</title>
        <authorList>
            <person name="Gonzalez D."/>
            <person name="Huber K."/>
            <person name="Hedrich S."/>
            <person name="Rojas-Villalobos C."/>
            <person name="Quatrini R."/>
            <person name="Dinamarca M.A."/>
            <person name="Schwarz A."/>
            <person name="Canales C."/>
            <person name="Nancucheo I."/>
        </authorList>
    </citation>
    <scope>NUCLEOTIDE SEQUENCE [LARGE SCALE GENOMIC DNA]</scope>
    <source>
        <strain evidence="6 7">USS-CCA1</strain>
    </source>
</reference>
<dbReference type="PANTHER" id="PTHR43288">
    <property type="entry name" value="BIOTIN SYNTHASE-RELATED PROTEIN, RADICAL SAM SUPERFAMILY"/>
    <property type="match status" value="1"/>
</dbReference>
<dbReference type="EMBL" id="WJHE01000003">
    <property type="protein sequence ID" value="MST31131.1"/>
    <property type="molecule type" value="Genomic_DNA"/>
</dbReference>
<evidence type="ECO:0000256" key="1">
    <source>
        <dbReference type="ARBA" id="ARBA00022691"/>
    </source>
</evidence>
<evidence type="ECO:0000256" key="2">
    <source>
        <dbReference type="ARBA" id="ARBA00022723"/>
    </source>
</evidence>
<feature type="domain" description="Radical SAM core" evidence="5">
    <location>
        <begin position="17"/>
        <end position="242"/>
    </location>
</feature>
<dbReference type="InterPro" id="IPR007197">
    <property type="entry name" value="rSAM"/>
</dbReference>
<protein>
    <submittedName>
        <fullName evidence="6">Radical SAM protein</fullName>
    </submittedName>
</protein>
<dbReference type="Proteomes" id="UP000437736">
    <property type="component" value="Unassembled WGS sequence"/>
</dbReference>
<keyword evidence="7" id="KW-1185">Reference proteome</keyword>
<dbReference type="InterPro" id="IPR013785">
    <property type="entry name" value="Aldolase_TIM"/>
</dbReference>
<evidence type="ECO:0000256" key="4">
    <source>
        <dbReference type="ARBA" id="ARBA00023014"/>
    </source>
</evidence>
<dbReference type="SFLD" id="SFLDG01113">
    <property type="entry name" value="Uncharacterised_Radical_SAM_Su"/>
    <property type="match status" value="1"/>
</dbReference>
<evidence type="ECO:0000313" key="7">
    <source>
        <dbReference type="Proteomes" id="UP000437736"/>
    </source>
</evidence>
<keyword evidence="4" id="KW-0411">Iron-sulfur</keyword>
<dbReference type="SUPFAM" id="SSF102114">
    <property type="entry name" value="Radical SAM enzymes"/>
    <property type="match status" value="1"/>
</dbReference>
<dbReference type="InterPro" id="IPR058240">
    <property type="entry name" value="rSAM_sf"/>
</dbReference>
<evidence type="ECO:0000256" key="3">
    <source>
        <dbReference type="ARBA" id="ARBA00023004"/>
    </source>
</evidence>
<dbReference type="InterPro" id="IPR006638">
    <property type="entry name" value="Elp3/MiaA/NifB-like_rSAM"/>
</dbReference>
<comment type="caution">
    <text evidence="6">The sequence shown here is derived from an EMBL/GenBank/DDBJ whole genome shotgun (WGS) entry which is preliminary data.</text>
</comment>
<organism evidence="6 7">
    <name type="scientific">Acidiferrimicrobium australe</name>
    <dbReference type="NCBI Taxonomy" id="2664430"/>
    <lineage>
        <taxon>Bacteria</taxon>
        <taxon>Bacillati</taxon>
        <taxon>Actinomycetota</taxon>
        <taxon>Acidimicrobiia</taxon>
        <taxon>Acidimicrobiales</taxon>
        <taxon>Acidimicrobiaceae</taxon>
        <taxon>Acidiferrimicrobium</taxon>
    </lineage>
</organism>
<proteinExistence type="predicted"/>
<dbReference type="Gene3D" id="3.20.20.70">
    <property type="entry name" value="Aldolase class I"/>
    <property type="match status" value="1"/>
</dbReference>
<gene>
    <name evidence="6" type="ORF">GHK86_00095</name>
</gene>
<evidence type="ECO:0000313" key="6">
    <source>
        <dbReference type="EMBL" id="MST31131.1"/>
    </source>
</evidence>
<name>A0ABW9QNY5_9ACTN</name>
<dbReference type="PROSITE" id="PS51918">
    <property type="entry name" value="RADICAL_SAM"/>
    <property type="match status" value="1"/>
</dbReference>
<dbReference type="Pfam" id="PF04055">
    <property type="entry name" value="Radical_SAM"/>
    <property type="match status" value="1"/>
</dbReference>
<dbReference type="SFLD" id="SFLDS00029">
    <property type="entry name" value="Radical_SAM"/>
    <property type="match status" value="1"/>
</dbReference>
<dbReference type="SMART" id="SM00729">
    <property type="entry name" value="Elp3"/>
    <property type="match status" value="1"/>
</dbReference>
<sequence length="310" mass="33801">MEFYAPGLKRWQTAEWTPARPDRFLPVSVTGSACALQCDHCQAKVLDGMISVKAGEDLFDLARRLKERGSDGLLVSGGSTRAGGVPLLSHLRHVPRIRSELGMRVIVHSGVVRPALAAALADSEVDGVMLDIIGADETIRDVYHLDLTAADFERSLALLSERQLRIIPHIVLGLHYGRFLGERDALEMVARYPVSTLILVVLVPLIGTPMSHLPPPPVDEVIGFFEEARLRLPTTRVNLGCARPMGPVKGVLDRAAVDLGLNGIAYPAEGVIEYARSRGLQPKLYEWCCSMSWAGDEAERLTEVSVEVPG</sequence>
<dbReference type="CDD" id="cd01335">
    <property type="entry name" value="Radical_SAM"/>
    <property type="match status" value="1"/>
</dbReference>